<accession>A0A7W4IQN8</accession>
<dbReference type="GO" id="GO:0020037">
    <property type="term" value="F:heme binding"/>
    <property type="evidence" value="ECO:0007669"/>
    <property type="project" value="TreeGrafter"/>
</dbReference>
<evidence type="ECO:0000313" key="16">
    <source>
        <dbReference type="Proteomes" id="UP000559860"/>
    </source>
</evidence>
<keyword evidence="5" id="KW-0349">Heme</keyword>
<dbReference type="EMBL" id="JABEQD010000001">
    <property type="protein sequence ID" value="MBB2167027.1"/>
    <property type="molecule type" value="Genomic_DNA"/>
</dbReference>
<evidence type="ECO:0000259" key="14">
    <source>
        <dbReference type="Pfam" id="PF01292"/>
    </source>
</evidence>
<keyword evidence="7" id="KW-0479">Metal-binding</keyword>
<evidence type="ECO:0000256" key="3">
    <source>
        <dbReference type="ARBA" id="ARBA00022448"/>
    </source>
</evidence>
<keyword evidence="3" id="KW-0813">Transport</keyword>
<evidence type="ECO:0000256" key="5">
    <source>
        <dbReference type="ARBA" id="ARBA00022617"/>
    </source>
</evidence>
<sequence length="177" mass="19978">MQNPPSLSYDPVTRRLHWITAAIVILQFAMGESWGWFGPVWKATARNIHTSVGVAFALLLLVRLYWRWTRRTGMPPLPGRLVPGVHALLYGLLIAEVIDGVAWRLTGTHPLYVFGANISCGACRLDRSWHNALAWLHHYGAWAIIVLACGHAGAALWHHLVRRDDTLGRMLPRLRPR</sequence>
<dbReference type="Gene3D" id="1.20.950.20">
    <property type="entry name" value="Transmembrane di-heme cytochromes, Chain C"/>
    <property type="match status" value="1"/>
</dbReference>
<proteinExistence type="inferred from homology"/>
<reference evidence="15 16" key="1">
    <citation type="submission" date="2020-04" db="EMBL/GenBank/DDBJ databases">
        <title>Description of novel Gluconacetobacter.</title>
        <authorList>
            <person name="Sombolestani A."/>
        </authorList>
    </citation>
    <scope>NUCLEOTIDE SEQUENCE [LARGE SCALE GENOMIC DNA]</scope>
    <source>
        <strain evidence="15 16">LMG 27801</strain>
    </source>
</reference>
<dbReference type="SUPFAM" id="SSF81342">
    <property type="entry name" value="Transmembrane di-heme cytochromes"/>
    <property type="match status" value="1"/>
</dbReference>
<dbReference type="GO" id="GO:0022904">
    <property type="term" value="P:respiratory electron transport chain"/>
    <property type="evidence" value="ECO:0007669"/>
    <property type="project" value="InterPro"/>
</dbReference>
<feature type="domain" description="Cytochrome b561 bacterial/Ni-hydrogenase" evidence="14">
    <location>
        <begin position="9"/>
        <end position="172"/>
    </location>
</feature>
<evidence type="ECO:0000256" key="6">
    <source>
        <dbReference type="ARBA" id="ARBA00022692"/>
    </source>
</evidence>
<dbReference type="PANTHER" id="PTHR30529:SF7">
    <property type="entry name" value="CYTOCHROME B561 BACTERIAL_NI-HYDROGENASE DOMAIN-CONTAINING PROTEIN"/>
    <property type="match status" value="1"/>
</dbReference>
<keyword evidence="16" id="KW-1185">Reference proteome</keyword>
<name>A0A7W4IQN8_9PROT</name>
<keyword evidence="10" id="KW-0408">Iron</keyword>
<dbReference type="InterPro" id="IPR016174">
    <property type="entry name" value="Di-haem_cyt_TM"/>
</dbReference>
<evidence type="ECO:0000256" key="1">
    <source>
        <dbReference type="ARBA" id="ARBA00001970"/>
    </source>
</evidence>
<comment type="subcellular location">
    <subcellularLocation>
        <location evidence="2">Cell membrane</location>
        <topology evidence="2">Multi-pass membrane protein</topology>
    </subcellularLocation>
</comment>
<feature type="transmembrane region" description="Helical" evidence="13">
    <location>
        <begin position="87"/>
        <end position="105"/>
    </location>
</feature>
<dbReference type="AlphaFoldDB" id="A0A7W4IQN8"/>
<evidence type="ECO:0000313" key="15">
    <source>
        <dbReference type="EMBL" id="MBB2167027.1"/>
    </source>
</evidence>
<evidence type="ECO:0000256" key="7">
    <source>
        <dbReference type="ARBA" id="ARBA00022723"/>
    </source>
</evidence>
<evidence type="ECO:0000256" key="9">
    <source>
        <dbReference type="ARBA" id="ARBA00022989"/>
    </source>
</evidence>
<dbReference type="Proteomes" id="UP000559860">
    <property type="component" value="Unassembled WGS sequence"/>
</dbReference>
<comment type="cofactor">
    <cofactor evidence="1">
        <name>heme b</name>
        <dbReference type="ChEBI" id="CHEBI:60344"/>
    </cofactor>
</comment>
<dbReference type="GO" id="GO:0005886">
    <property type="term" value="C:plasma membrane"/>
    <property type="evidence" value="ECO:0007669"/>
    <property type="project" value="UniProtKB-SubCell"/>
</dbReference>
<dbReference type="GO" id="GO:0009055">
    <property type="term" value="F:electron transfer activity"/>
    <property type="evidence" value="ECO:0007669"/>
    <property type="project" value="InterPro"/>
</dbReference>
<keyword evidence="6 13" id="KW-0812">Transmembrane</keyword>
<organism evidence="15 16">
    <name type="scientific">Gluconacetobacter aggeris</name>
    <dbReference type="NCBI Taxonomy" id="1286186"/>
    <lineage>
        <taxon>Bacteria</taxon>
        <taxon>Pseudomonadati</taxon>
        <taxon>Pseudomonadota</taxon>
        <taxon>Alphaproteobacteria</taxon>
        <taxon>Acetobacterales</taxon>
        <taxon>Acetobacteraceae</taxon>
        <taxon>Gluconacetobacter</taxon>
    </lineage>
</organism>
<dbReference type="Pfam" id="PF01292">
    <property type="entry name" value="Ni_hydr_CYTB"/>
    <property type="match status" value="1"/>
</dbReference>
<protein>
    <submittedName>
        <fullName evidence="15">Cytochrome b</fullName>
    </submittedName>
</protein>
<dbReference type="RefSeq" id="WP_182964838.1">
    <property type="nucleotide sequence ID" value="NZ_JABEQD010000001.1"/>
</dbReference>
<evidence type="ECO:0000256" key="2">
    <source>
        <dbReference type="ARBA" id="ARBA00004651"/>
    </source>
</evidence>
<comment type="similarity">
    <text evidence="12">Belongs to the cytochrome b561 family.</text>
</comment>
<dbReference type="InterPro" id="IPR011577">
    <property type="entry name" value="Cyt_b561_bac/Ni-Hgenase"/>
</dbReference>
<comment type="caution">
    <text evidence="15">The sequence shown here is derived from an EMBL/GenBank/DDBJ whole genome shotgun (WGS) entry which is preliminary data.</text>
</comment>
<evidence type="ECO:0000256" key="12">
    <source>
        <dbReference type="ARBA" id="ARBA00037975"/>
    </source>
</evidence>
<keyword evidence="4" id="KW-1003">Cell membrane</keyword>
<dbReference type="GO" id="GO:0046872">
    <property type="term" value="F:metal ion binding"/>
    <property type="evidence" value="ECO:0007669"/>
    <property type="project" value="UniProtKB-KW"/>
</dbReference>
<dbReference type="PANTHER" id="PTHR30529">
    <property type="entry name" value="CYTOCHROME B561"/>
    <property type="match status" value="1"/>
</dbReference>
<feature type="transmembrane region" description="Helical" evidence="13">
    <location>
        <begin position="48"/>
        <end position="66"/>
    </location>
</feature>
<keyword evidence="11 13" id="KW-0472">Membrane</keyword>
<evidence type="ECO:0000256" key="4">
    <source>
        <dbReference type="ARBA" id="ARBA00022475"/>
    </source>
</evidence>
<keyword evidence="9 13" id="KW-1133">Transmembrane helix</keyword>
<evidence type="ECO:0000256" key="11">
    <source>
        <dbReference type="ARBA" id="ARBA00023136"/>
    </source>
</evidence>
<feature type="transmembrane region" description="Helical" evidence="13">
    <location>
        <begin position="16"/>
        <end position="36"/>
    </location>
</feature>
<keyword evidence="8" id="KW-0249">Electron transport</keyword>
<evidence type="ECO:0000256" key="13">
    <source>
        <dbReference type="SAM" id="Phobius"/>
    </source>
</evidence>
<dbReference type="InterPro" id="IPR052168">
    <property type="entry name" value="Cytochrome_b561_oxidase"/>
</dbReference>
<evidence type="ECO:0000256" key="8">
    <source>
        <dbReference type="ARBA" id="ARBA00022982"/>
    </source>
</evidence>
<feature type="transmembrane region" description="Helical" evidence="13">
    <location>
        <begin position="139"/>
        <end position="161"/>
    </location>
</feature>
<evidence type="ECO:0000256" key="10">
    <source>
        <dbReference type="ARBA" id="ARBA00023004"/>
    </source>
</evidence>
<gene>
    <name evidence="15" type="ORF">HLH36_01430</name>
</gene>